<dbReference type="Pfam" id="PF13193">
    <property type="entry name" value="AMP-binding_C"/>
    <property type="match status" value="1"/>
</dbReference>
<dbReference type="Pfam" id="PF00501">
    <property type="entry name" value="AMP-binding"/>
    <property type="match status" value="1"/>
</dbReference>
<dbReference type="InterPro" id="IPR000873">
    <property type="entry name" value="AMP-dep_synth/lig_dom"/>
</dbReference>
<gene>
    <name evidence="6" type="ORF">NOF53_23965</name>
</gene>
<dbReference type="Gene3D" id="3.30.300.30">
    <property type="match status" value="1"/>
</dbReference>
<evidence type="ECO:0000256" key="1">
    <source>
        <dbReference type="ARBA" id="ARBA00006432"/>
    </source>
</evidence>
<reference evidence="6 7" key="1">
    <citation type="submission" date="2022-07" db="EMBL/GenBank/DDBJ databases">
        <title>Degradation activity of malathion, p-nitrophenol and potential low-temperature adaptation strategy of Rhodococcus sp. FXJ9.536.</title>
        <authorList>
            <person name="Huang J."/>
            <person name="Huang Y."/>
        </authorList>
    </citation>
    <scope>NUCLEOTIDE SEQUENCE [LARGE SCALE GENOMIC DNA]</scope>
    <source>
        <strain evidence="6 7">FXJ9.536</strain>
    </source>
</reference>
<sequence length="522" mass="55835">MSGLHLPQRVRHHAAERPDSPAVTWGNTTLTNAEFDQRTTRIATALSALASGRGARVGALLRMRLEGAECFVAAAKAELVFVPLNWRLPAAEAATIAVDAALEVLIVEAEFAETAEAVREALPGLVVVLVDRASEEILPEAWTWDRLAASGSDTDPRLGDDPDAELLQLYTSGTTGAPKGVVATHRNIHNEPKALAIYRWRADSVALDALPLFHIAGAGWLSTCLSAGVHVVLLGAFDARHVADLVERHRITHAFLVPSAIQMLLDLRGLGDRDLSSLQLIAYGSAPVTPALLRRAIDRLGCAFVQRYGMTETTGSVSALTAEDHDPAGDRTYLLRSAGKPMPGVEVAIRDVATGADLPAGVSGEIVCRSRNNVAGYWRRPDETAQLFTPDGFLRTGDTGHLDDDGYLYVTDRVKDMIITGGENVYPIEVESVLAEHPAVAEVAVIGVPDRTWGEAVTAVIRVAEGALPTAAELVAFSAGRLASYKKPRHIHFVTALPRNAGGKVLKRRLRDELGGSEVVSS</sequence>
<dbReference type="PANTHER" id="PTHR43201">
    <property type="entry name" value="ACYL-COA SYNTHETASE"/>
    <property type="match status" value="1"/>
</dbReference>
<dbReference type="RefSeq" id="WP_255973502.1">
    <property type="nucleotide sequence ID" value="NZ_JANFQF010000026.1"/>
</dbReference>
<dbReference type="EMBL" id="JANFQF010000026">
    <property type="protein sequence ID" value="MCQ4122181.1"/>
    <property type="molecule type" value="Genomic_DNA"/>
</dbReference>
<dbReference type="Proteomes" id="UP001524501">
    <property type="component" value="Unassembled WGS sequence"/>
</dbReference>
<feature type="domain" description="AMP-binding enzyme C-terminal" evidence="5">
    <location>
        <begin position="429"/>
        <end position="504"/>
    </location>
</feature>
<dbReference type="GO" id="GO:0004467">
    <property type="term" value="F:long-chain fatty acid-CoA ligase activity"/>
    <property type="evidence" value="ECO:0007669"/>
    <property type="project" value="UniProtKB-EC"/>
</dbReference>
<protein>
    <submittedName>
        <fullName evidence="6">Long-chain-fatty-acid--CoA ligase</fullName>
        <ecNumber evidence="6">6.2.1.3</ecNumber>
    </submittedName>
</protein>
<dbReference type="PANTHER" id="PTHR43201:SF5">
    <property type="entry name" value="MEDIUM-CHAIN ACYL-COA LIGASE ACSF2, MITOCHONDRIAL"/>
    <property type="match status" value="1"/>
</dbReference>
<evidence type="ECO:0000256" key="2">
    <source>
        <dbReference type="ARBA" id="ARBA00022598"/>
    </source>
</evidence>
<feature type="domain" description="AMP-dependent synthetase/ligase" evidence="4">
    <location>
        <begin position="11"/>
        <end position="378"/>
    </location>
</feature>
<dbReference type="InterPro" id="IPR045851">
    <property type="entry name" value="AMP-bd_C_sf"/>
</dbReference>
<comment type="similarity">
    <text evidence="1">Belongs to the ATP-dependent AMP-binding enzyme family.</text>
</comment>
<keyword evidence="7" id="KW-1185">Reference proteome</keyword>
<organism evidence="6 7">
    <name type="scientific">Rhodococcus tibetensis</name>
    <dbReference type="NCBI Taxonomy" id="2965064"/>
    <lineage>
        <taxon>Bacteria</taxon>
        <taxon>Bacillati</taxon>
        <taxon>Actinomycetota</taxon>
        <taxon>Actinomycetes</taxon>
        <taxon>Mycobacteriales</taxon>
        <taxon>Nocardiaceae</taxon>
        <taxon>Rhodococcus</taxon>
    </lineage>
</organism>
<feature type="region of interest" description="Disordered" evidence="3">
    <location>
        <begin position="1"/>
        <end position="26"/>
    </location>
</feature>
<evidence type="ECO:0000256" key="3">
    <source>
        <dbReference type="SAM" id="MobiDB-lite"/>
    </source>
</evidence>
<comment type="caution">
    <text evidence="6">The sequence shown here is derived from an EMBL/GenBank/DDBJ whole genome shotgun (WGS) entry which is preliminary data.</text>
</comment>
<accession>A0ABT1QIR3</accession>
<proteinExistence type="inferred from homology"/>
<evidence type="ECO:0000259" key="4">
    <source>
        <dbReference type="Pfam" id="PF00501"/>
    </source>
</evidence>
<dbReference type="NCBIfam" id="NF004837">
    <property type="entry name" value="PRK06187.1"/>
    <property type="match status" value="1"/>
</dbReference>
<name>A0ABT1QIR3_9NOCA</name>
<evidence type="ECO:0000313" key="6">
    <source>
        <dbReference type="EMBL" id="MCQ4122181.1"/>
    </source>
</evidence>
<keyword evidence="2 6" id="KW-0436">Ligase</keyword>
<dbReference type="Gene3D" id="3.40.50.12780">
    <property type="entry name" value="N-terminal domain of ligase-like"/>
    <property type="match status" value="1"/>
</dbReference>
<evidence type="ECO:0000259" key="5">
    <source>
        <dbReference type="Pfam" id="PF13193"/>
    </source>
</evidence>
<dbReference type="EC" id="6.2.1.3" evidence="6"/>
<evidence type="ECO:0000313" key="7">
    <source>
        <dbReference type="Proteomes" id="UP001524501"/>
    </source>
</evidence>
<dbReference type="InterPro" id="IPR025110">
    <property type="entry name" value="AMP-bd_C"/>
</dbReference>
<dbReference type="SUPFAM" id="SSF56801">
    <property type="entry name" value="Acetyl-CoA synthetase-like"/>
    <property type="match status" value="1"/>
</dbReference>
<dbReference type="InterPro" id="IPR042099">
    <property type="entry name" value="ANL_N_sf"/>
</dbReference>